<evidence type="ECO:0000313" key="11">
    <source>
        <dbReference type="EMBL" id="CAF0780963.1"/>
    </source>
</evidence>
<reference evidence="12" key="1">
    <citation type="submission" date="2021-02" db="EMBL/GenBank/DDBJ databases">
        <authorList>
            <person name="Nowell W R."/>
        </authorList>
    </citation>
    <scope>NUCLEOTIDE SEQUENCE</scope>
</reference>
<keyword evidence="3" id="KW-0328">Glycosyltransferase</keyword>
<evidence type="ECO:0000313" key="12">
    <source>
        <dbReference type="EMBL" id="CAF1276641.1"/>
    </source>
</evidence>
<dbReference type="PANTHER" id="PTHR10811">
    <property type="entry name" value="FRINGE-RELATED"/>
    <property type="match status" value="1"/>
</dbReference>
<comment type="caution">
    <text evidence="12">The sequence shown here is derived from an EMBL/GenBank/DDBJ whole genome shotgun (WGS) entry which is preliminary data.</text>
</comment>
<keyword evidence="7" id="KW-1133">Transmembrane helix</keyword>
<organism evidence="12 14">
    <name type="scientific">Adineta ricciae</name>
    <name type="common">Rotifer</name>
    <dbReference type="NCBI Taxonomy" id="249248"/>
    <lineage>
        <taxon>Eukaryota</taxon>
        <taxon>Metazoa</taxon>
        <taxon>Spiralia</taxon>
        <taxon>Gnathifera</taxon>
        <taxon>Rotifera</taxon>
        <taxon>Eurotatoria</taxon>
        <taxon>Bdelloidea</taxon>
        <taxon>Adinetida</taxon>
        <taxon>Adinetidae</taxon>
        <taxon>Adineta</taxon>
    </lineage>
</organism>
<protein>
    <recommendedName>
        <fullName evidence="10">Fringe-like glycosyltransferase domain-containing protein</fullName>
    </recommendedName>
</protein>
<evidence type="ECO:0000256" key="4">
    <source>
        <dbReference type="ARBA" id="ARBA00022679"/>
    </source>
</evidence>
<name>A0A815BY33_ADIRI</name>
<feature type="domain" description="Fringe-like glycosyltransferase" evidence="10">
    <location>
        <begin position="3"/>
        <end position="243"/>
    </location>
</feature>
<dbReference type="GO" id="GO:0016020">
    <property type="term" value="C:membrane"/>
    <property type="evidence" value="ECO:0007669"/>
    <property type="project" value="UniProtKB-SubCell"/>
</dbReference>
<comment type="similarity">
    <text evidence="2">Belongs to the glycosyltransferase 31 family.</text>
</comment>
<evidence type="ECO:0000313" key="14">
    <source>
        <dbReference type="Proteomes" id="UP000663852"/>
    </source>
</evidence>
<dbReference type="Proteomes" id="UP000663828">
    <property type="component" value="Unassembled WGS sequence"/>
</dbReference>
<keyword evidence="4" id="KW-0808">Transferase</keyword>
<dbReference type="Gene3D" id="3.90.550.50">
    <property type="match status" value="1"/>
</dbReference>
<keyword evidence="5" id="KW-0812">Transmembrane</keyword>
<evidence type="ECO:0000256" key="8">
    <source>
        <dbReference type="ARBA" id="ARBA00023136"/>
    </source>
</evidence>
<dbReference type="GO" id="GO:0012505">
    <property type="term" value="C:endomembrane system"/>
    <property type="evidence" value="ECO:0007669"/>
    <property type="project" value="UniProtKB-SubCell"/>
</dbReference>
<evidence type="ECO:0000256" key="6">
    <source>
        <dbReference type="ARBA" id="ARBA00022968"/>
    </source>
</evidence>
<dbReference type="Pfam" id="PF02434">
    <property type="entry name" value="Fringe"/>
    <property type="match status" value="1"/>
</dbReference>
<dbReference type="OrthoDB" id="8959630at2759"/>
<accession>A0A815BY33</accession>
<dbReference type="Proteomes" id="UP000663852">
    <property type="component" value="Unassembled WGS sequence"/>
</dbReference>
<gene>
    <name evidence="12" type="ORF">EDS130_LOCUS29313</name>
    <name evidence="11" type="ORF">XAT740_LOCUS1967</name>
</gene>
<evidence type="ECO:0000256" key="7">
    <source>
        <dbReference type="ARBA" id="ARBA00022989"/>
    </source>
</evidence>
<dbReference type="EMBL" id="CAJNOJ010000197">
    <property type="protein sequence ID" value="CAF1276641.1"/>
    <property type="molecule type" value="Genomic_DNA"/>
</dbReference>
<dbReference type="InterPro" id="IPR003378">
    <property type="entry name" value="Fringe-like_glycosylTrfase"/>
</dbReference>
<keyword evidence="13" id="KW-1185">Reference proteome</keyword>
<evidence type="ECO:0000256" key="5">
    <source>
        <dbReference type="ARBA" id="ARBA00022692"/>
    </source>
</evidence>
<evidence type="ECO:0000313" key="13">
    <source>
        <dbReference type="Proteomes" id="UP000663828"/>
    </source>
</evidence>
<sequence>MYVVRTISKYYSSRLSYLLETWIKSVATDVYFITDNHLPHIDPNHFITTQNTCGNTSHSVRSLCCQTSHDFLLYRKHLDKYQWFCHFDDDQYVHTENLYRYLSTLDHQKAYYIGRNSWNKTFKRKKSPHPRHFWFATLGAGVCFSRRTIDLLESYTKTVSQFVNGCLKEFYPDDIYLGFVLNNHLNISLTKNTEFHSHLERSLFNDKRDLIDNFHRQITFGFPLSRTFFRFLPNLFPNEQDPMKIRTIHCLFYNHFQDCSTRLQKFIFNTK</sequence>
<keyword evidence="6" id="KW-0735">Signal-anchor</keyword>
<keyword evidence="8" id="KW-0472">Membrane</keyword>
<proteinExistence type="inferred from homology"/>
<evidence type="ECO:0000256" key="1">
    <source>
        <dbReference type="ARBA" id="ARBA00004606"/>
    </source>
</evidence>
<dbReference type="AlphaFoldDB" id="A0A815BY33"/>
<dbReference type="GO" id="GO:0016757">
    <property type="term" value="F:glycosyltransferase activity"/>
    <property type="evidence" value="ECO:0007669"/>
    <property type="project" value="UniProtKB-KW"/>
</dbReference>
<evidence type="ECO:0000259" key="10">
    <source>
        <dbReference type="Pfam" id="PF02434"/>
    </source>
</evidence>
<evidence type="ECO:0000256" key="2">
    <source>
        <dbReference type="ARBA" id="ARBA00008661"/>
    </source>
</evidence>
<evidence type="ECO:0000256" key="3">
    <source>
        <dbReference type="ARBA" id="ARBA00022676"/>
    </source>
</evidence>
<comment type="subcellular location">
    <subcellularLocation>
        <location evidence="9">Endomembrane system</location>
        <topology evidence="9">Single-pass membrane protein</topology>
    </subcellularLocation>
    <subcellularLocation>
        <location evidence="1">Membrane</location>
        <topology evidence="1">Single-pass type II membrane protein</topology>
    </subcellularLocation>
</comment>
<dbReference type="EMBL" id="CAJNOR010000064">
    <property type="protein sequence ID" value="CAF0780963.1"/>
    <property type="molecule type" value="Genomic_DNA"/>
</dbReference>
<evidence type="ECO:0000256" key="9">
    <source>
        <dbReference type="ARBA" id="ARBA00037847"/>
    </source>
</evidence>